<reference evidence="3" key="1">
    <citation type="submission" date="2017-06" db="EMBL/GenBank/DDBJ databases">
        <title>Genome analysis of Fimbriiglobus ruber SP5, the first member of the order Planctomycetales with confirmed chitinolytic capability.</title>
        <authorList>
            <person name="Ravin N.V."/>
            <person name="Rakitin A.L."/>
            <person name="Ivanova A.A."/>
            <person name="Beletsky A.V."/>
            <person name="Kulichevskaya I.S."/>
            <person name="Mardanov A.V."/>
            <person name="Dedysh S.N."/>
        </authorList>
    </citation>
    <scope>NUCLEOTIDE SEQUENCE [LARGE SCALE GENOMIC DNA]</scope>
    <source>
        <strain evidence="3">SP5</strain>
    </source>
</reference>
<gene>
    <name evidence="2" type="ORF">FRUB_10193</name>
</gene>
<proteinExistence type="predicted"/>
<keyword evidence="3" id="KW-1185">Reference proteome</keyword>
<evidence type="ECO:0000313" key="2">
    <source>
        <dbReference type="EMBL" id="OWK34222.1"/>
    </source>
</evidence>
<name>A0A225CYB0_9BACT</name>
<protein>
    <submittedName>
        <fullName evidence="2">Uncharacterized protein</fullName>
    </submittedName>
</protein>
<organism evidence="2 3">
    <name type="scientific">Fimbriiglobus ruber</name>
    <dbReference type="NCBI Taxonomy" id="1908690"/>
    <lineage>
        <taxon>Bacteria</taxon>
        <taxon>Pseudomonadati</taxon>
        <taxon>Planctomycetota</taxon>
        <taxon>Planctomycetia</taxon>
        <taxon>Gemmatales</taxon>
        <taxon>Gemmataceae</taxon>
        <taxon>Fimbriiglobus</taxon>
    </lineage>
</organism>
<accession>A0A225CYB0</accession>
<comment type="caution">
    <text evidence="2">The sequence shown here is derived from an EMBL/GenBank/DDBJ whole genome shotgun (WGS) entry which is preliminary data.</text>
</comment>
<dbReference type="EMBL" id="NIDE01000020">
    <property type="protein sequence ID" value="OWK34222.1"/>
    <property type="molecule type" value="Genomic_DNA"/>
</dbReference>
<dbReference type="Proteomes" id="UP000214646">
    <property type="component" value="Unassembled WGS sequence"/>
</dbReference>
<sequence>MPEPTNATSRGGAVDAQPVGHDERPVGVGSLGCTNSFQVGNRTRRGPLHGSPRWLRSGCPLRRPRCWRA</sequence>
<feature type="region of interest" description="Disordered" evidence="1">
    <location>
        <begin position="1"/>
        <end position="55"/>
    </location>
</feature>
<feature type="compositionally biased region" description="Polar residues" evidence="1">
    <location>
        <begin position="32"/>
        <end position="41"/>
    </location>
</feature>
<dbReference type="AlphaFoldDB" id="A0A225CYB0"/>
<evidence type="ECO:0000256" key="1">
    <source>
        <dbReference type="SAM" id="MobiDB-lite"/>
    </source>
</evidence>
<evidence type="ECO:0000313" key="3">
    <source>
        <dbReference type="Proteomes" id="UP000214646"/>
    </source>
</evidence>